<feature type="coiled-coil region" evidence="1">
    <location>
        <begin position="17"/>
        <end position="51"/>
    </location>
</feature>
<comment type="caution">
    <text evidence="2">The sequence shown here is derived from an EMBL/GenBank/DDBJ whole genome shotgun (WGS) entry which is preliminary data.</text>
</comment>
<feature type="non-terminal residue" evidence="2">
    <location>
        <position position="1"/>
    </location>
</feature>
<keyword evidence="1" id="KW-0175">Coiled coil</keyword>
<name>A0AAD9DIX4_9STRA</name>
<gene>
    <name evidence="2" type="ORF">QTG54_002567</name>
</gene>
<proteinExistence type="predicted"/>
<reference evidence="2" key="1">
    <citation type="submission" date="2023-06" db="EMBL/GenBank/DDBJ databases">
        <title>Survivors Of The Sea: Transcriptome response of Skeletonema marinoi to long-term dormancy.</title>
        <authorList>
            <person name="Pinder M.I.M."/>
            <person name="Kourtchenko O."/>
            <person name="Robertson E.K."/>
            <person name="Larsson T."/>
            <person name="Maumus F."/>
            <person name="Osuna-Cruz C.M."/>
            <person name="Vancaester E."/>
            <person name="Stenow R."/>
            <person name="Vandepoele K."/>
            <person name="Ploug H."/>
            <person name="Bruchert V."/>
            <person name="Godhe A."/>
            <person name="Topel M."/>
        </authorList>
    </citation>
    <scope>NUCLEOTIDE SEQUENCE</scope>
    <source>
        <strain evidence="2">R05AC</strain>
    </source>
</reference>
<accession>A0AAD9DIX4</accession>
<organism evidence="2 3">
    <name type="scientific">Skeletonema marinoi</name>
    <dbReference type="NCBI Taxonomy" id="267567"/>
    <lineage>
        <taxon>Eukaryota</taxon>
        <taxon>Sar</taxon>
        <taxon>Stramenopiles</taxon>
        <taxon>Ochrophyta</taxon>
        <taxon>Bacillariophyta</taxon>
        <taxon>Coscinodiscophyceae</taxon>
        <taxon>Thalassiosirophycidae</taxon>
        <taxon>Thalassiosirales</taxon>
        <taxon>Skeletonemataceae</taxon>
        <taxon>Skeletonema</taxon>
        <taxon>Skeletonema marinoi-dohrnii complex</taxon>
    </lineage>
</organism>
<evidence type="ECO:0000256" key="1">
    <source>
        <dbReference type="SAM" id="Coils"/>
    </source>
</evidence>
<keyword evidence="3" id="KW-1185">Reference proteome</keyword>
<evidence type="ECO:0000313" key="2">
    <source>
        <dbReference type="EMBL" id="KAK1747223.1"/>
    </source>
</evidence>
<protein>
    <submittedName>
        <fullName evidence="2">Uncharacterized protein</fullName>
    </submittedName>
</protein>
<dbReference type="AlphaFoldDB" id="A0AAD9DIX4"/>
<dbReference type="Proteomes" id="UP001224775">
    <property type="component" value="Unassembled WGS sequence"/>
</dbReference>
<evidence type="ECO:0000313" key="3">
    <source>
        <dbReference type="Proteomes" id="UP001224775"/>
    </source>
</evidence>
<sequence>ASSGNNNNSSAVREEELDSLREENVSLLMRLADANQQIESLTSLANNLQQSLDSRPEVPTLFHGTYNFRRKNVTELSQLISRYLEDKPSNIDGNKRYDCVRSCYNDLERGFSDNPQHYYLDMRMLLATCLASTWFSNNQRTSLQSWYNAHFGNGPCRDSS</sequence>
<dbReference type="EMBL" id="JATAAI010000003">
    <property type="protein sequence ID" value="KAK1747223.1"/>
    <property type="molecule type" value="Genomic_DNA"/>
</dbReference>